<feature type="transmembrane region" description="Helical" evidence="5">
    <location>
        <begin position="180"/>
        <end position="200"/>
    </location>
</feature>
<dbReference type="PIRSF" id="PIRSF006060">
    <property type="entry name" value="AA_transporter"/>
    <property type="match status" value="1"/>
</dbReference>
<evidence type="ECO:0000259" key="6">
    <source>
        <dbReference type="Pfam" id="PF00324"/>
    </source>
</evidence>
<dbReference type="InterPro" id="IPR050367">
    <property type="entry name" value="APC_superfamily"/>
</dbReference>
<name>A0ABW0UYJ6_9ACTN</name>
<organism evidence="7 8">
    <name type="scientific">Streptomyces bullii</name>
    <dbReference type="NCBI Taxonomy" id="349910"/>
    <lineage>
        <taxon>Bacteria</taxon>
        <taxon>Bacillati</taxon>
        <taxon>Actinomycetota</taxon>
        <taxon>Actinomycetes</taxon>
        <taxon>Kitasatosporales</taxon>
        <taxon>Streptomycetaceae</taxon>
        <taxon>Streptomyces</taxon>
    </lineage>
</organism>
<dbReference type="Pfam" id="PF00324">
    <property type="entry name" value="AA_permease"/>
    <property type="match status" value="1"/>
</dbReference>
<feature type="transmembrane region" description="Helical" evidence="5">
    <location>
        <begin position="221"/>
        <end position="243"/>
    </location>
</feature>
<dbReference type="EMBL" id="JBHSNY010000012">
    <property type="protein sequence ID" value="MFC5638198.1"/>
    <property type="molecule type" value="Genomic_DNA"/>
</dbReference>
<proteinExistence type="predicted"/>
<evidence type="ECO:0000313" key="7">
    <source>
        <dbReference type="EMBL" id="MFC5638198.1"/>
    </source>
</evidence>
<evidence type="ECO:0000256" key="5">
    <source>
        <dbReference type="SAM" id="Phobius"/>
    </source>
</evidence>
<feature type="transmembrane region" description="Helical" evidence="5">
    <location>
        <begin position="40"/>
        <end position="60"/>
    </location>
</feature>
<comment type="subcellular location">
    <subcellularLocation>
        <location evidence="1">Membrane</location>
        <topology evidence="1">Multi-pass membrane protein</topology>
    </subcellularLocation>
</comment>
<feature type="transmembrane region" description="Helical" evidence="5">
    <location>
        <begin position="149"/>
        <end position="168"/>
    </location>
</feature>
<keyword evidence="4 5" id="KW-0472">Membrane</keyword>
<protein>
    <submittedName>
        <fullName evidence="7">APC family permease</fullName>
    </submittedName>
</protein>
<feature type="transmembrane region" description="Helical" evidence="5">
    <location>
        <begin position="87"/>
        <end position="114"/>
    </location>
</feature>
<evidence type="ECO:0000256" key="2">
    <source>
        <dbReference type="ARBA" id="ARBA00022692"/>
    </source>
</evidence>
<feature type="transmembrane region" description="Helical" evidence="5">
    <location>
        <begin position="120"/>
        <end position="137"/>
    </location>
</feature>
<accession>A0ABW0UYJ6</accession>
<dbReference type="RefSeq" id="WP_381028727.1">
    <property type="nucleotide sequence ID" value="NZ_JBHSNY010000012.1"/>
</dbReference>
<feature type="transmembrane region" description="Helical" evidence="5">
    <location>
        <begin position="270"/>
        <end position="291"/>
    </location>
</feature>
<comment type="caution">
    <text evidence="7">The sequence shown here is derived from an EMBL/GenBank/DDBJ whole genome shotgun (WGS) entry which is preliminary data.</text>
</comment>
<feature type="domain" description="Amino acid permease/ SLC12A" evidence="6">
    <location>
        <begin position="17"/>
        <end position="379"/>
    </location>
</feature>
<keyword evidence="3 5" id="KW-1133">Transmembrane helix</keyword>
<evidence type="ECO:0000256" key="4">
    <source>
        <dbReference type="ARBA" id="ARBA00023136"/>
    </source>
</evidence>
<dbReference type="PANTHER" id="PTHR42770">
    <property type="entry name" value="AMINO ACID TRANSPORTER-RELATED"/>
    <property type="match status" value="1"/>
</dbReference>
<reference evidence="8" key="1">
    <citation type="journal article" date="2019" name="Int. J. Syst. Evol. Microbiol.">
        <title>The Global Catalogue of Microorganisms (GCM) 10K type strain sequencing project: providing services to taxonomists for standard genome sequencing and annotation.</title>
        <authorList>
            <consortium name="The Broad Institute Genomics Platform"/>
            <consortium name="The Broad Institute Genome Sequencing Center for Infectious Disease"/>
            <person name="Wu L."/>
            <person name="Ma J."/>
        </authorList>
    </citation>
    <scope>NUCLEOTIDE SEQUENCE [LARGE SCALE GENOMIC DNA]</scope>
    <source>
        <strain evidence="8">CGMCC 4.7248</strain>
    </source>
</reference>
<sequence length="416" mass="41035">MTGPASELRRTLGVGDAVVIGLGSMVGAGIFAALAPAAHAAGSGLLLGLAVAAVVAYCNATSSARLAALYPASGGTYVYGRERLGEFWGYLAGWSFVVGKTASCAAMALTVGAYVWPEQAHAVAVAAVVALTAVNYGGVQKSVWLTRAIVAVVLAVLASVVVVCLGSGQSEAGRLDIGASGGAGGILQAAGLLFFAFAGYARIATLGEEVRDPARTIPRAIPLALGITLAVYACVAVAVLSVLGSGGLGDAVAPLADAVRAAGVPGLAPVVRVGAAVAALGSLLALILGVSRTTLAMARDRHLPGALAAVHPRFQVPHRAELAVGAVVAVLAATVDVRGAIGFSSFGVLAYYAVANASAWTLDAAVVARVVPAVGLLGCVVLAFSLPSVSVVVGAAVLAVGVVAYGVRRWTAGRGA</sequence>
<dbReference type="Gene3D" id="1.20.1740.10">
    <property type="entry name" value="Amino acid/polyamine transporter I"/>
    <property type="match status" value="1"/>
</dbReference>
<dbReference type="Proteomes" id="UP001596154">
    <property type="component" value="Unassembled WGS sequence"/>
</dbReference>
<feature type="transmembrane region" description="Helical" evidence="5">
    <location>
        <begin position="12"/>
        <end position="34"/>
    </location>
</feature>
<evidence type="ECO:0000256" key="1">
    <source>
        <dbReference type="ARBA" id="ARBA00004141"/>
    </source>
</evidence>
<keyword evidence="8" id="KW-1185">Reference proteome</keyword>
<keyword evidence="2 5" id="KW-0812">Transmembrane</keyword>
<evidence type="ECO:0000313" key="8">
    <source>
        <dbReference type="Proteomes" id="UP001596154"/>
    </source>
</evidence>
<dbReference type="PANTHER" id="PTHR42770:SF7">
    <property type="entry name" value="MEMBRANE PROTEIN"/>
    <property type="match status" value="1"/>
</dbReference>
<dbReference type="InterPro" id="IPR004841">
    <property type="entry name" value="AA-permease/SLC12A_dom"/>
</dbReference>
<feature type="transmembrane region" description="Helical" evidence="5">
    <location>
        <begin position="322"/>
        <end position="354"/>
    </location>
</feature>
<evidence type="ECO:0000256" key="3">
    <source>
        <dbReference type="ARBA" id="ARBA00022989"/>
    </source>
</evidence>
<feature type="transmembrane region" description="Helical" evidence="5">
    <location>
        <begin position="374"/>
        <end position="407"/>
    </location>
</feature>
<gene>
    <name evidence="7" type="ORF">ACFPZJ_31415</name>
</gene>